<name>A0A7S0A121_9DINO</name>
<protein>
    <submittedName>
        <fullName evidence="2">Uncharacterized protein</fullName>
    </submittedName>
</protein>
<keyword evidence="1" id="KW-0812">Transmembrane</keyword>
<dbReference type="EMBL" id="HBEG01009119">
    <property type="protein sequence ID" value="CAD8349715.1"/>
    <property type="molecule type" value="Transcribed_RNA"/>
</dbReference>
<accession>A0A7S0A121</accession>
<keyword evidence="1" id="KW-0472">Membrane</keyword>
<feature type="transmembrane region" description="Helical" evidence="1">
    <location>
        <begin position="86"/>
        <end position="105"/>
    </location>
</feature>
<feature type="transmembrane region" description="Helical" evidence="1">
    <location>
        <begin position="29"/>
        <end position="50"/>
    </location>
</feature>
<gene>
    <name evidence="2" type="ORF">PBAH0796_LOCUS5454</name>
</gene>
<sequence>MHAGGGRGNGEPIVPPLPLKRQRSRFTDVTVTIVLPWLVFFLVLSMFLFAYHDMKLLVWILLGACLALALLFLSIGCAVRSGTFLAIGYLCLTSLLVGGTVGFWLDREYLQRYWELDEGNEYKDVDPMSDARETREAAVLHFASDTFVDDRRTIGFVAEGGIFCVAPVALPVHANASVEYWAVGQDCCEMRSNFECGTARDLGAITAVVERPNDLYTKAIYEAASVYSLNSSAYSKLVSFVNDPQVVIGDIWDEALTIALVAMMMDLCMCTAAGLVLTKILVPLLPEEQPLLSHG</sequence>
<reference evidence="2" key="1">
    <citation type="submission" date="2021-01" db="EMBL/GenBank/DDBJ databases">
        <authorList>
            <person name="Corre E."/>
            <person name="Pelletier E."/>
            <person name="Niang G."/>
            <person name="Scheremetjew M."/>
            <person name="Finn R."/>
            <person name="Kale V."/>
            <person name="Holt S."/>
            <person name="Cochrane G."/>
            <person name="Meng A."/>
            <person name="Brown T."/>
            <person name="Cohen L."/>
        </authorList>
    </citation>
    <scope>NUCLEOTIDE SEQUENCE</scope>
    <source>
        <strain evidence="2">Pbaha01</strain>
    </source>
</reference>
<feature type="transmembrane region" description="Helical" evidence="1">
    <location>
        <begin position="255"/>
        <end position="277"/>
    </location>
</feature>
<keyword evidence="1" id="KW-1133">Transmembrane helix</keyword>
<evidence type="ECO:0000313" key="2">
    <source>
        <dbReference type="EMBL" id="CAD8349715.1"/>
    </source>
</evidence>
<evidence type="ECO:0000256" key="1">
    <source>
        <dbReference type="SAM" id="Phobius"/>
    </source>
</evidence>
<feature type="transmembrane region" description="Helical" evidence="1">
    <location>
        <begin position="56"/>
        <end position="79"/>
    </location>
</feature>
<proteinExistence type="predicted"/>
<organism evidence="2">
    <name type="scientific">Pyrodinium bahamense</name>
    <dbReference type="NCBI Taxonomy" id="73915"/>
    <lineage>
        <taxon>Eukaryota</taxon>
        <taxon>Sar</taxon>
        <taxon>Alveolata</taxon>
        <taxon>Dinophyceae</taxon>
        <taxon>Gonyaulacales</taxon>
        <taxon>Pyrocystaceae</taxon>
        <taxon>Pyrodinium</taxon>
    </lineage>
</organism>
<dbReference type="AlphaFoldDB" id="A0A7S0A121"/>